<reference evidence="1 2" key="1">
    <citation type="submission" date="2018-09" db="EMBL/GenBank/DDBJ databases">
        <title>Insights into the microbiota of Asian seabass (Lates calcarifer) with tenacibaculosis symptoms and description of sp. nov. Tenacibaculum singaporense.</title>
        <authorList>
            <person name="Miyake S."/>
            <person name="Soh M."/>
            <person name="Azman M.N."/>
            <person name="Ngoh S.Y."/>
            <person name="Orban L."/>
        </authorList>
    </citation>
    <scope>NUCLEOTIDE SEQUENCE [LARGE SCALE GENOMIC DNA]</scope>
    <source>
        <strain evidence="1 2">DSM 106434</strain>
    </source>
</reference>
<name>A0A3S8R5U9_9FLAO</name>
<evidence type="ECO:0000313" key="1">
    <source>
        <dbReference type="EMBL" id="AZJ35147.1"/>
    </source>
</evidence>
<accession>A0A3S8R5U9</accession>
<dbReference type="Proteomes" id="UP000274593">
    <property type="component" value="Chromosome"/>
</dbReference>
<dbReference type="KEGG" id="tsig:D6T69_06265"/>
<proteinExistence type="predicted"/>
<gene>
    <name evidence="1" type="ORF">D6T69_06265</name>
</gene>
<organism evidence="1 2">
    <name type="scientific">Tenacibaculum singaporense</name>
    <dbReference type="NCBI Taxonomy" id="2358479"/>
    <lineage>
        <taxon>Bacteria</taxon>
        <taxon>Pseudomonadati</taxon>
        <taxon>Bacteroidota</taxon>
        <taxon>Flavobacteriia</taxon>
        <taxon>Flavobacteriales</taxon>
        <taxon>Flavobacteriaceae</taxon>
        <taxon>Tenacibaculum</taxon>
    </lineage>
</organism>
<sequence>MKKSILTLGKTLSKIDQKQINGGNNCDYYREHGLCFGPVPGCLHCDQIEGYPGAEGCVLIHSDCFEGTEPL</sequence>
<evidence type="ECO:0000313" key="2">
    <source>
        <dbReference type="Proteomes" id="UP000274593"/>
    </source>
</evidence>
<dbReference type="EMBL" id="CP032548">
    <property type="protein sequence ID" value="AZJ35147.1"/>
    <property type="molecule type" value="Genomic_DNA"/>
</dbReference>
<keyword evidence="2" id="KW-1185">Reference proteome</keyword>
<protein>
    <submittedName>
        <fullName evidence="1">Uncharacterized protein</fullName>
    </submittedName>
</protein>
<dbReference type="RefSeq" id="WP_125066943.1">
    <property type="nucleotide sequence ID" value="NZ_CP032548.1"/>
</dbReference>
<dbReference type="AlphaFoldDB" id="A0A3S8R5U9"/>